<evidence type="ECO:0000259" key="7">
    <source>
        <dbReference type="PROSITE" id="PS50011"/>
    </source>
</evidence>
<feature type="domain" description="Protein kinase" evidence="7">
    <location>
        <begin position="1"/>
        <end position="151"/>
    </location>
</feature>
<evidence type="ECO:0000256" key="6">
    <source>
        <dbReference type="SAM" id="MobiDB-lite"/>
    </source>
</evidence>
<dbReference type="InterPro" id="IPR051175">
    <property type="entry name" value="CLK_kinases"/>
</dbReference>
<dbReference type="SUPFAM" id="SSF56112">
    <property type="entry name" value="Protein kinase-like (PK-like)"/>
    <property type="match status" value="1"/>
</dbReference>
<proteinExistence type="predicted"/>
<evidence type="ECO:0000256" key="2">
    <source>
        <dbReference type="ARBA" id="ARBA00022679"/>
    </source>
</evidence>
<dbReference type="Proteomes" id="UP000775547">
    <property type="component" value="Unassembled WGS sequence"/>
</dbReference>
<gene>
    <name evidence="8" type="ORF">DXG03_000571</name>
</gene>
<evidence type="ECO:0000256" key="1">
    <source>
        <dbReference type="ARBA" id="ARBA00022527"/>
    </source>
</evidence>
<keyword evidence="3" id="KW-0547">Nucleotide-binding</keyword>
<evidence type="ECO:0000256" key="3">
    <source>
        <dbReference type="ARBA" id="ARBA00022741"/>
    </source>
</evidence>
<evidence type="ECO:0000256" key="5">
    <source>
        <dbReference type="ARBA" id="ARBA00022840"/>
    </source>
</evidence>
<sequence length="151" mass="17083">MTTAEIEKLLQDNPPRRNPPEMSKHEMIQSAVSQPLPMISVEDALTRNFTSADFGSAFPPTSRDNQVITPPGLRPPEVFLGGKWDEKVDIWSFGCLVYEIIAARPLFYHTPNRHFNLDPSEHMLLLMLASLEPFRAAQLSVWPLAFQPRGL</sequence>
<dbReference type="Pfam" id="PF00069">
    <property type="entry name" value="Pkinase"/>
    <property type="match status" value="1"/>
</dbReference>
<keyword evidence="2" id="KW-0808">Transferase</keyword>
<organism evidence="8 9">
    <name type="scientific">Asterophora parasitica</name>
    <dbReference type="NCBI Taxonomy" id="117018"/>
    <lineage>
        <taxon>Eukaryota</taxon>
        <taxon>Fungi</taxon>
        <taxon>Dikarya</taxon>
        <taxon>Basidiomycota</taxon>
        <taxon>Agaricomycotina</taxon>
        <taxon>Agaricomycetes</taxon>
        <taxon>Agaricomycetidae</taxon>
        <taxon>Agaricales</taxon>
        <taxon>Tricholomatineae</taxon>
        <taxon>Lyophyllaceae</taxon>
        <taxon>Asterophora</taxon>
    </lineage>
</organism>
<dbReference type="OrthoDB" id="5979581at2759"/>
<reference evidence="8" key="2">
    <citation type="submission" date="2021-10" db="EMBL/GenBank/DDBJ databases">
        <title>Phylogenomics reveals ancestral predisposition of the termite-cultivated fungus Termitomyces towards a domesticated lifestyle.</title>
        <authorList>
            <person name="Auxier B."/>
            <person name="Grum-Grzhimaylo A."/>
            <person name="Cardenas M.E."/>
            <person name="Lodge J.D."/>
            <person name="Laessoe T."/>
            <person name="Pedersen O."/>
            <person name="Smith M.E."/>
            <person name="Kuyper T.W."/>
            <person name="Franco-Molano E.A."/>
            <person name="Baroni T.J."/>
            <person name="Aanen D.K."/>
        </authorList>
    </citation>
    <scope>NUCLEOTIDE SEQUENCE</scope>
    <source>
        <strain evidence="8">AP01</strain>
        <tissue evidence="8">Mycelium</tissue>
    </source>
</reference>
<dbReference type="PROSITE" id="PS50011">
    <property type="entry name" value="PROTEIN_KINASE_DOM"/>
    <property type="match status" value="1"/>
</dbReference>
<feature type="region of interest" description="Disordered" evidence="6">
    <location>
        <begin position="1"/>
        <end position="23"/>
    </location>
</feature>
<reference evidence="8" key="1">
    <citation type="submission" date="2020-07" db="EMBL/GenBank/DDBJ databases">
        <authorList>
            <person name="Nieuwenhuis M."/>
            <person name="Van De Peppel L.J.J."/>
        </authorList>
    </citation>
    <scope>NUCLEOTIDE SEQUENCE</scope>
    <source>
        <strain evidence="8">AP01</strain>
        <tissue evidence="8">Mycelium</tissue>
    </source>
</reference>
<dbReference type="GO" id="GO:0043484">
    <property type="term" value="P:regulation of RNA splicing"/>
    <property type="evidence" value="ECO:0007669"/>
    <property type="project" value="TreeGrafter"/>
</dbReference>
<dbReference type="InterPro" id="IPR011009">
    <property type="entry name" value="Kinase-like_dom_sf"/>
</dbReference>
<evidence type="ECO:0000256" key="4">
    <source>
        <dbReference type="ARBA" id="ARBA00022777"/>
    </source>
</evidence>
<keyword evidence="1" id="KW-0723">Serine/threonine-protein kinase</keyword>
<dbReference type="AlphaFoldDB" id="A0A9P7GAE0"/>
<evidence type="ECO:0000313" key="9">
    <source>
        <dbReference type="Proteomes" id="UP000775547"/>
    </source>
</evidence>
<keyword evidence="4" id="KW-0418">Kinase</keyword>
<keyword evidence="9" id="KW-1185">Reference proteome</keyword>
<dbReference type="PANTHER" id="PTHR45646:SF11">
    <property type="entry name" value="SERINE_THREONINE-PROTEIN KINASE DOA"/>
    <property type="match status" value="1"/>
</dbReference>
<evidence type="ECO:0000313" key="8">
    <source>
        <dbReference type="EMBL" id="KAG5643645.1"/>
    </source>
</evidence>
<dbReference type="PANTHER" id="PTHR45646">
    <property type="entry name" value="SERINE/THREONINE-PROTEIN KINASE DOA-RELATED"/>
    <property type="match status" value="1"/>
</dbReference>
<protein>
    <recommendedName>
        <fullName evidence="7">Protein kinase domain-containing protein</fullName>
    </recommendedName>
</protein>
<comment type="caution">
    <text evidence="8">The sequence shown here is derived from an EMBL/GenBank/DDBJ whole genome shotgun (WGS) entry which is preliminary data.</text>
</comment>
<name>A0A9P7GAE0_9AGAR</name>
<dbReference type="EMBL" id="JABCKV010000102">
    <property type="protein sequence ID" value="KAG5643645.1"/>
    <property type="molecule type" value="Genomic_DNA"/>
</dbReference>
<dbReference type="GO" id="GO:0004674">
    <property type="term" value="F:protein serine/threonine kinase activity"/>
    <property type="evidence" value="ECO:0007669"/>
    <property type="project" value="UniProtKB-KW"/>
</dbReference>
<dbReference type="GO" id="GO:0005634">
    <property type="term" value="C:nucleus"/>
    <property type="evidence" value="ECO:0007669"/>
    <property type="project" value="TreeGrafter"/>
</dbReference>
<dbReference type="Gene3D" id="1.10.510.10">
    <property type="entry name" value="Transferase(Phosphotransferase) domain 1"/>
    <property type="match status" value="1"/>
</dbReference>
<accession>A0A9P7GAE0</accession>
<keyword evidence="5" id="KW-0067">ATP-binding</keyword>
<dbReference type="InterPro" id="IPR000719">
    <property type="entry name" value="Prot_kinase_dom"/>
</dbReference>
<dbReference type="GO" id="GO:0005524">
    <property type="term" value="F:ATP binding"/>
    <property type="evidence" value="ECO:0007669"/>
    <property type="project" value="UniProtKB-KW"/>
</dbReference>